<evidence type="ECO:0000313" key="1">
    <source>
        <dbReference type="EMBL" id="QQK07585.1"/>
    </source>
</evidence>
<gene>
    <name evidence="1" type="ORF">JFY71_09850</name>
</gene>
<proteinExistence type="predicted"/>
<name>A0AC61MPV3_9FIRM</name>
<evidence type="ECO:0000313" key="2">
    <source>
        <dbReference type="Proteomes" id="UP000595814"/>
    </source>
</evidence>
<keyword evidence="2" id="KW-1185">Reference proteome</keyword>
<dbReference type="EMBL" id="CP066744">
    <property type="protein sequence ID" value="QQK07585.1"/>
    <property type="molecule type" value="Genomic_DNA"/>
</dbReference>
<reference evidence="1 2" key="1">
    <citation type="journal article" date="2022" name="Int. J. Syst. Evol. Microbiol.">
        <title>Miniphocaeibacter halophilus sp. nov., an ammonium-tolerant acetate-producing bacterium isolated from a biogas system.</title>
        <authorList>
            <person name="Schnurer A."/>
            <person name="Singh A."/>
            <person name="Bi S."/>
            <person name="Qiao W."/>
            <person name="Westerholm M."/>
        </authorList>
    </citation>
    <scope>NUCLEOTIDE SEQUENCE [LARGE SCALE GENOMIC DNA]</scope>
    <source>
        <strain evidence="1 2">AMB_01</strain>
    </source>
</reference>
<organism evidence="1 2">
    <name type="scientific">Miniphocaeibacter halophilus</name>
    <dbReference type="NCBI Taxonomy" id="2931922"/>
    <lineage>
        <taxon>Bacteria</taxon>
        <taxon>Bacillati</taxon>
        <taxon>Bacillota</taxon>
        <taxon>Tissierellia</taxon>
        <taxon>Tissierellales</taxon>
        <taxon>Peptoniphilaceae</taxon>
        <taxon>Miniphocaeibacter</taxon>
    </lineage>
</organism>
<sequence>MRLSTRGRYGLHAMYVLGKNYGLDPIPLSEISKMTGLSNSYLEQLIRRLKKNGLVSSVRGSQGGYFLTRNPKDISIGEILIALEDFFGTTECSTDEGYCSKQGYCPARGVWIEISKELITKANSMNLAEMVAGKYMR</sequence>
<dbReference type="Proteomes" id="UP000595814">
    <property type="component" value="Chromosome"/>
</dbReference>
<accession>A0AC61MPV3</accession>
<protein>
    <submittedName>
        <fullName evidence="1">Rrf2 family transcriptional regulator</fullName>
    </submittedName>
</protein>